<evidence type="ECO:0000256" key="1">
    <source>
        <dbReference type="SAM" id="MobiDB-lite"/>
    </source>
</evidence>
<feature type="region of interest" description="Disordered" evidence="1">
    <location>
        <begin position="419"/>
        <end position="460"/>
    </location>
</feature>
<feature type="region of interest" description="Disordered" evidence="1">
    <location>
        <begin position="185"/>
        <end position="206"/>
    </location>
</feature>
<gene>
    <name evidence="2" type="ORF">C1875_11570</name>
</gene>
<dbReference type="AlphaFoldDB" id="A0A369MD65"/>
<protein>
    <submittedName>
        <fullName evidence="2">Carbon-phosphorus lyase</fullName>
    </submittedName>
</protein>
<keyword evidence="2" id="KW-0456">Lyase</keyword>
<dbReference type="Proteomes" id="UP000253970">
    <property type="component" value="Unassembled WGS sequence"/>
</dbReference>
<sequence length="460" mass="48542">MGYVAVRGGGKAIEESLKLLEYQRVSASSAWGTDEIEGTFPELVDQVMGEASLYAPRLAALALKQAQGSPDEAVFLLRAFRSTLERPYVSRPVDTGAMRVNRRVSAAFKDVPGGQVLGATRDYSHRLLAFDLETEGAEELAEKRAELAAHFESAAEALEAAPDVAPAASPCAEIPVGAGCCPPAGAQQGAPTKSPDTAVPGAPQTPATLPRVLDYLRAQGLLAHVEADDAPPMDATMAPLSFPAPRSVRLQTLARGMTQAVEALGYAAIRGFGPAHPTVGELRSGRVAVAVDHPLEAGGEQDAYYLGSVPVTEVESVFESEGESDADGGTATATRSDGGGLSLAIGYGLVFGRAETKAIAMSVLDHCLERGDKRFPTEDEEFVLYHVDGVEATGFISHLKLPHYVTFQSKLSSVRGTRDEHSECGECDPHGTRVAHDSQSTRDPHDQPAESKEARDAAAL</sequence>
<accession>A0A369MD65</accession>
<dbReference type="RefSeq" id="WP_114534386.1">
    <property type="nucleotide sequence ID" value="NZ_JADNER010000009.1"/>
</dbReference>
<dbReference type="InterPro" id="IPR008773">
    <property type="entry name" value="PhnI"/>
</dbReference>
<dbReference type="GO" id="GO:0019634">
    <property type="term" value="P:organic phosphonate metabolic process"/>
    <property type="evidence" value="ECO:0007669"/>
    <property type="project" value="InterPro"/>
</dbReference>
<name>A0A369MD65_EGGLN</name>
<organism evidence="2 3">
    <name type="scientific">Eggerthella lenta</name>
    <name type="common">Eubacterium lentum</name>
    <dbReference type="NCBI Taxonomy" id="84112"/>
    <lineage>
        <taxon>Bacteria</taxon>
        <taxon>Bacillati</taxon>
        <taxon>Actinomycetota</taxon>
        <taxon>Coriobacteriia</taxon>
        <taxon>Eggerthellales</taxon>
        <taxon>Eggerthellaceae</taxon>
        <taxon>Eggerthella</taxon>
    </lineage>
</organism>
<evidence type="ECO:0000313" key="2">
    <source>
        <dbReference type="EMBL" id="RDB68434.1"/>
    </source>
</evidence>
<comment type="caution">
    <text evidence="2">The sequence shown here is derived from an EMBL/GenBank/DDBJ whole genome shotgun (WGS) entry which is preliminary data.</text>
</comment>
<dbReference type="Pfam" id="PF05861">
    <property type="entry name" value="PhnI"/>
    <property type="match status" value="1"/>
</dbReference>
<dbReference type="EMBL" id="PPTU01000020">
    <property type="protein sequence ID" value="RDB68434.1"/>
    <property type="molecule type" value="Genomic_DNA"/>
</dbReference>
<reference evidence="2 3" key="1">
    <citation type="journal article" date="2018" name="Elife">
        <title>Discovery and characterization of a prevalent human gut bacterial enzyme sufficient for the inactivation of a family of plant toxins.</title>
        <authorList>
            <person name="Koppel N."/>
            <person name="Bisanz J.E."/>
            <person name="Pandelia M.E."/>
            <person name="Turnbaugh P.J."/>
            <person name="Balskus E.P."/>
        </authorList>
    </citation>
    <scope>NUCLEOTIDE SEQUENCE [LARGE SCALE GENOMIC DNA]</scope>
    <source>
        <strain evidence="2 3">W1 BHI 6</strain>
    </source>
</reference>
<dbReference type="GO" id="GO:0016829">
    <property type="term" value="F:lyase activity"/>
    <property type="evidence" value="ECO:0007669"/>
    <property type="project" value="UniProtKB-KW"/>
</dbReference>
<proteinExistence type="predicted"/>
<evidence type="ECO:0000313" key="3">
    <source>
        <dbReference type="Proteomes" id="UP000253970"/>
    </source>
</evidence>